<dbReference type="AlphaFoldDB" id="A0A7W8LBM5"/>
<protein>
    <submittedName>
        <fullName evidence="1">IS4 transposase</fullName>
    </submittedName>
</protein>
<accession>A0A7W8LBM5</accession>
<evidence type="ECO:0000313" key="1">
    <source>
        <dbReference type="EMBL" id="MBB5402641.1"/>
    </source>
</evidence>
<dbReference type="Proteomes" id="UP000592820">
    <property type="component" value="Unassembled WGS sequence"/>
</dbReference>
<proteinExistence type="predicted"/>
<name>A0A7W8LBM5_9BURK</name>
<evidence type="ECO:0000313" key="2">
    <source>
        <dbReference type="Proteomes" id="UP000592820"/>
    </source>
</evidence>
<gene>
    <name evidence="1" type="ORF">HDG41_004727</name>
</gene>
<comment type="caution">
    <text evidence="1">The sequence shown here is derived from an EMBL/GenBank/DDBJ whole genome shotgun (WGS) entry which is preliminary data.</text>
</comment>
<reference evidence="1 2" key="1">
    <citation type="submission" date="2020-08" db="EMBL/GenBank/DDBJ databases">
        <title>Genomic Encyclopedia of Type Strains, Phase IV (KMG-V): Genome sequencing to study the core and pangenomes of soil and plant-associated prokaryotes.</title>
        <authorList>
            <person name="Whitman W."/>
        </authorList>
    </citation>
    <scope>NUCLEOTIDE SEQUENCE [LARGE SCALE GENOMIC DNA]</scope>
    <source>
        <strain evidence="1 2">JPY162</strain>
    </source>
</reference>
<dbReference type="EMBL" id="JACHDE010000009">
    <property type="protein sequence ID" value="MBB5402641.1"/>
    <property type="molecule type" value="Genomic_DNA"/>
</dbReference>
<sequence length="88" mass="9610">MNESKISAAPPVGQDSVGVDKHLQREYSRELLFSTVVDLMTLLSLGLSPSLHGAARQTKRLPVSLAALYEKVNPTEPAILRALVQRQT</sequence>
<organism evidence="1 2">
    <name type="scientific">Paraburkholderia youngii</name>
    <dbReference type="NCBI Taxonomy" id="2782701"/>
    <lineage>
        <taxon>Bacteria</taxon>
        <taxon>Pseudomonadati</taxon>
        <taxon>Pseudomonadota</taxon>
        <taxon>Betaproteobacteria</taxon>
        <taxon>Burkholderiales</taxon>
        <taxon>Burkholderiaceae</taxon>
        <taxon>Paraburkholderia</taxon>
    </lineage>
</organism>